<name>A0A6A6Y7X4_9PEZI</name>
<sequence>RNIIARWAASGLFPFNPDRVIRHTPKPPAELTIPNKVVRPQDEALQTPISPTTPVTTQALTSLHNLIKQEANKPGSKQRLQRHVQKLASAAQISFAKQTLLQDQNRFLYKLNKEAKRRRSTKSLILGKAKVMSYKDLKEARANRAAKDTAKGKGKGKRGRLRKNPAPEAEAEASKGKRVARMSEVEPAKVPEAPFRAPVARMY</sequence>
<evidence type="ECO:0000256" key="1">
    <source>
        <dbReference type="SAM" id="MobiDB-lite"/>
    </source>
</evidence>
<feature type="non-terminal residue" evidence="2">
    <location>
        <position position="1"/>
    </location>
</feature>
<feature type="compositionally biased region" description="Basic and acidic residues" evidence="1">
    <location>
        <begin position="140"/>
        <end position="151"/>
    </location>
</feature>
<organism evidence="2">
    <name type="scientific">Mytilinidion resinicola</name>
    <dbReference type="NCBI Taxonomy" id="574789"/>
    <lineage>
        <taxon>Eukaryota</taxon>
        <taxon>Fungi</taxon>
        <taxon>Dikarya</taxon>
        <taxon>Ascomycota</taxon>
        <taxon>Pezizomycotina</taxon>
        <taxon>Dothideomycetes</taxon>
        <taxon>Pleosporomycetidae</taxon>
        <taxon>Mytilinidiales</taxon>
        <taxon>Mytilinidiaceae</taxon>
        <taxon>Mytilinidion</taxon>
    </lineage>
</organism>
<evidence type="ECO:0000313" key="3">
    <source>
        <dbReference type="Proteomes" id="UP000504636"/>
    </source>
</evidence>
<feature type="region of interest" description="Disordered" evidence="1">
    <location>
        <begin position="140"/>
        <end position="187"/>
    </location>
</feature>
<dbReference type="RefSeq" id="XP_033570871.1">
    <property type="nucleotide sequence ID" value="XM_033716097.1"/>
</dbReference>
<evidence type="ECO:0000313" key="2">
    <source>
        <dbReference type="EMBL" id="KAF2803907.1"/>
    </source>
</evidence>
<reference evidence="4" key="3">
    <citation type="submission" date="2025-04" db="UniProtKB">
        <authorList>
            <consortium name="RefSeq"/>
        </authorList>
    </citation>
    <scope>IDENTIFICATION</scope>
    <source>
        <strain evidence="4">CBS 304.34</strain>
    </source>
</reference>
<accession>A0A6A6Y7X4</accession>
<dbReference type="AlphaFoldDB" id="A0A6A6Y7X4"/>
<proteinExistence type="predicted"/>
<dbReference type="Proteomes" id="UP000504636">
    <property type="component" value="Unplaced"/>
</dbReference>
<feature type="compositionally biased region" description="Basic residues" evidence="1">
    <location>
        <begin position="152"/>
        <end position="163"/>
    </location>
</feature>
<evidence type="ECO:0000313" key="4">
    <source>
        <dbReference type="RefSeq" id="XP_033570871.1"/>
    </source>
</evidence>
<reference evidence="4" key="2">
    <citation type="submission" date="2020-04" db="EMBL/GenBank/DDBJ databases">
        <authorList>
            <consortium name="NCBI Genome Project"/>
        </authorList>
    </citation>
    <scope>NUCLEOTIDE SEQUENCE</scope>
    <source>
        <strain evidence="4">CBS 304.34</strain>
    </source>
</reference>
<dbReference type="GeneID" id="54456990"/>
<reference evidence="2 4" key="1">
    <citation type="journal article" date="2020" name="Stud. Mycol.">
        <title>101 Dothideomycetes genomes: a test case for predicting lifestyles and emergence of pathogens.</title>
        <authorList>
            <person name="Haridas S."/>
            <person name="Albert R."/>
            <person name="Binder M."/>
            <person name="Bloem J."/>
            <person name="Labutti K."/>
            <person name="Salamov A."/>
            <person name="Andreopoulos B."/>
            <person name="Baker S."/>
            <person name="Barry K."/>
            <person name="Bills G."/>
            <person name="Bluhm B."/>
            <person name="Cannon C."/>
            <person name="Castanera R."/>
            <person name="Culley D."/>
            <person name="Daum C."/>
            <person name="Ezra D."/>
            <person name="Gonzalez J."/>
            <person name="Henrissat B."/>
            <person name="Kuo A."/>
            <person name="Liang C."/>
            <person name="Lipzen A."/>
            <person name="Lutzoni F."/>
            <person name="Magnuson J."/>
            <person name="Mondo S."/>
            <person name="Nolan M."/>
            <person name="Ohm R."/>
            <person name="Pangilinan J."/>
            <person name="Park H.-J."/>
            <person name="Ramirez L."/>
            <person name="Alfaro M."/>
            <person name="Sun H."/>
            <person name="Tritt A."/>
            <person name="Yoshinaga Y."/>
            <person name="Zwiers L.-H."/>
            <person name="Turgeon B."/>
            <person name="Goodwin S."/>
            <person name="Spatafora J."/>
            <person name="Crous P."/>
            <person name="Grigoriev I."/>
        </authorList>
    </citation>
    <scope>NUCLEOTIDE SEQUENCE</scope>
    <source>
        <strain evidence="2 4">CBS 304.34</strain>
    </source>
</reference>
<protein>
    <submittedName>
        <fullName evidence="2 4">Uncharacterized protein</fullName>
    </submittedName>
</protein>
<keyword evidence="3" id="KW-1185">Reference proteome</keyword>
<gene>
    <name evidence="2 4" type="ORF">BDZ99DRAFT_398797</name>
</gene>
<dbReference type="EMBL" id="MU003715">
    <property type="protein sequence ID" value="KAF2803907.1"/>
    <property type="molecule type" value="Genomic_DNA"/>
</dbReference>
<dbReference type="OrthoDB" id="4357141at2759"/>